<keyword evidence="1" id="KW-1133">Transmembrane helix</keyword>
<organism evidence="2 3">
    <name type="scientific">Cypionkella aquatica</name>
    <dbReference type="NCBI Taxonomy" id="1756042"/>
    <lineage>
        <taxon>Bacteria</taxon>
        <taxon>Pseudomonadati</taxon>
        <taxon>Pseudomonadota</taxon>
        <taxon>Alphaproteobacteria</taxon>
        <taxon>Rhodobacterales</taxon>
        <taxon>Paracoccaceae</taxon>
        <taxon>Cypionkella</taxon>
    </lineage>
</organism>
<keyword evidence="1" id="KW-0472">Membrane</keyword>
<evidence type="ECO:0000256" key="1">
    <source>
        <dbReference type="SAM" id="Phobius"/>
    </source>
</evidence>
<evidence type="ECO:0000313" key="3">
    <source>
        <dbReference type="Proteomes" id="UP001157355"/>
    </source>
</evidence>
<accession>A0AA37U5B9</accession>
<dbReference type="AlphaFoldDB" id="A0AA37U5B9"/>
<sequence>MTDTPIEPGLPPSLRLLKGLVIVLMITMIVGVITVVALLVTRMPDMRARAPELPTSLQMPSGAVAQAVTMGTGWIGVVTTDQRILIFTPQGQLQQEIAIAPNPVP</sequence>
<keyword evidence="3" id="KW-1185">Reference proteome</keyword>
<feature type="transmembrane region" description="Helical" evidence="1">
    <location>
        <begin position="20"/>
        <end position="40"/>
    </location>
</feature>
<dbReference type="RefSeq" id="WP_284326103.1">
    <property type="nucleotide sequence ID" value="NZ_BSPP01000010.1"/>
</dbReference>
<reference evidence="2 3" key="1">
    <citation type="journal article" date="2014" name="Int. J. Syst. Evol. Microbiol.">
        <title>Complete genome sequence of Corynebacterium casei LMG S-19264T (=DSM 44701T), isolated from a smear-ripened cheese.</title>
        <authorList>
            <consortium name="US DOE Joint Genome Institute (JGI-PGF)"/>
            <person name="Walter F."/>
            <person name="Albersmeier A."/>
            <person name="Kalinowski J."/>
            <person name="Ruckert C."/>
        </authorList>
    </citation>
    <scope>NUCLEOTIDE SEQUENCE [LARGE SCALE GENOMIC DNA]</scope>
    <source>
        <strain evidence="2 3">NBRC 111766</strain>
    </source>
</reference>
<gene>
    <name evidence="2" type="ORF">GCM10010873_29130</name>
</gene>
<evidence type="ECO:0000313" key="2">
    <source>
        <dbReference type="EMBL" id="GLS87939.1"/>
    </source>
</evidence>
<dbReference type="Pfam" id="PF20082">
    <property type="entry name" value="DUF6476"/>
    <property type="match status" value="1"/>
</dbReference>
<comment type="caution">
    <text evidence="2">The sequence shown here is derived from an EMBL/GenBank/DDBJ whole genome shotgun (WGS) entry which is preliminary data.</text>
</comment>
<dbReference type="Proteomes" id="UP001157355">
    <property type="component" value="Unassembled WGS sequence"/>
</dbReference>
<dbReference type="InterPro" id="IPR045519">
    <property type="entry name" value="DUF6476"/>
</dbReference>
<protein>
    <submittedName>
        <fullName evidence="2">Uncharacterized protein</fullName>
    </submittedName>
</protein>
<proteinExistence type="predicted"/>
<dbReference type="EMBL" id="BSPP01000010">
    <property type="protein sequence ID" value="GLS87939.1"/>
    <property type="molecule type" value="Genomic_DNA"/>
</dbReference>
<keyword evidence="1" id="KW-0812">Transmembrane</keyword>
<name>A0AA37U5B9_9RHOB</name>